<keyword evidence="10" id="KW-1185">Reference proteome</keyword>
<dbReference type="InterPro" id="IPR038763">
    <property type="entry name" value="DHH_sf"/>
</dbReference>
<dbReference type="InterPro" id="IPR051673">
    <property type="entry name" value="SSDNA_exonuclease_RecJ"/>
</dbReference>
<dbReference type="PANTHER" id="PTHR30255">
    <property type="entry name" value="SINGLE-STRANDED-DNA-SPECIFIC EXONUCLEASE RECJ"/>
    <property type="match status" value="1"/>
</dbReference>
<dbReference type="PANTHER" id="PTHR30255:SF2">
    <property type="entry name" value="SINGLE-STRANDED-DNA-SPECIFIC EXONUCLEASE RECJ"/>
    <property type="match status" value="1"/>
</dbReference>
<reference evidence="9 10" key="1">
    <citation type="journal article" date="2018" name="Environ. Microbiol.">
        <title>Novel energy conservation strategies and behaviour of Pelotomaculum schinkii driving syntrophic propionate catabolism.</title>
        <authorList>
            <person name="Hidalgo-Ahumada C.A.P."/>
            <person name="Nobu M.K."/>
            <person name="Narihiro T."/>
            <person name="Tamaki H."/>
            <person name="Liu W.T."/>
            <person name="Kamagata Y."/>
            <person name="Stams A.J.M."/>
            <person name="Imachi H."/>
            <person name="Sousa D.Z."/>
        </authorList>
    </citation>
    <scope>NUCLEOTIDE SEQUENCE [LARGE SCALE GENOMIC DNA]</scope>
    <source>
        <strain evidence="9 10">MGP</strain>
    </source>
</reference>
<dbReference type="InterPro" id="IPR004610">
    <property type="entry name" value="RecJ"/>
</dbReference>
<feature type="domain" description="DHHA1" evidence="7">
    <location>
        <begin position="357"/>
        <end position="447"/>
    </location>
</feature>
<dbReference type="GO" id="GO:0006310">
    <property type="term" value="P:DNA recombination"/>
    <property type="evidence" value="ECO:0007669"/>
    <property type="project" value="InterPro"/>
</dbReference>
<accession>A0A4Y7RL13</accession>
<dbReference type="NCBIfam" id="TIGR00644">
    <property type="entry name" value="recJ"/>
    <property type="match status" value="1"/>
</dbReference>
<dbReference type="InterPro" id="IPR041122">
    <property type="entry name" value="RecJ_OB"/>
</dbReference>
<dbReference type="InterPro" id="IPR001667">
    <property type="entry name" value="DDH_dom"/>
</dbReference>
<comment type="similarity">
    <text evidence="1">Belongs to the RecJ family.</text>
</comment>
<evidence type="ECO:0000256" key="1">
    <source>
        <dbReference type="ARBA" id="ARBA00005915"/>
    </source>
</evidence>
<evidence type="ECO:0000256" key="4">
    <source>
        <dbReference type="ARBA" id="ARBA00022801"/>
    </source>
</evidence>
<dbReference type="Gene3D" id="3.90.1640.30">
    <property type="match status" value="1"/>
</dbReference>
<feature type="domain" description="RecJ OB" evidence="8">
    <location>
        <begin position="463"/>
        <end position="569"/>
    </location>
</feature>
<dbReference type="EMBL" id="QFFZ01000048">
    <property type="protein sequence ID" value="TEB09429.1"/>
    <property type="molecule type" value="Genomic_DNA"/>
</dbReference>
<dbReference type="SUPFAM" id="SSF64182">
    <property type="entry name" value="DHH phosphoesterases"/>
    <property type="match status" value="1"/>
</dbReference>
<dbReference type="OrthoDB" id="9809852at2"/>
<sequence length="885" mass="97229">MKRFPELNQKLWKVKTPFPVLSRILARQLGVSQVVAQLLINRGIHTTEQGRLFLSSDLASLHQPFLFRDMDKAVNRIISAVNAGEKILVYGDYDADGLTATALLVKVFKELGRDVSYYVPNRLVEGYGVHLEVLRKAREAGTSLAITVDCGISALAEARWSGENGLDLIITDHHEPPAEVPQAFALLNPKIPGCEYPFKELAGVGVALKLAQALLEAAGRGSVAWQRYLDLACLGTVADIVPLHGENRILVKHGLQVLARTKSPGLEALMSSSGIKKEDLGPREVGFGLAPRLNAAGRIGSPDLALKLLLTDNTEEAWELACVLNKGNQERQRIESAVLGEALGLLEERPDMGQSRIITLASENWHPGVIGIVASRLTERFYRPVFLLSLEGDEGKGSARSIPGFNIHQALSYCQKHLLDFGGHEMAAGFAIKRSNIESFYEELKIYAEKVLGDRKLMPLLDVDGFIDITQVSEELVNEIIKLSPYGHANPYPLLACRKATLVESRGVGKGAAHLKLRLRTDAADLDGIGFNLGAYAEVLAAAESVDIAFVPGMNEYNGRRSVQIEVKDFGNPALLDGLEQLQEGTLSVKDGIGEELFIPDFVLGKFKDLNNGRYSNRAALSSRIQDVELIDRRNSGDRPTLLARLASAGDFTLVVASCAYQVIELAHHIKLARPDLKGKVACCYQRNQKHKESVLTALCETGEAVVLVATPEAASQACFSAGQVLLYNLPYDLQSINASIEHIAPGGRLHFLCSDEDFQDNLLGLESMLPGREYLASIYHLLRREKKEYLTADLKLLRTAMVGAGFIHMGACTLKVAFTVLSELGLLNFETKDDFVRFHLLPAPAVKKDLFQSPTYKFLYGIKEDSISFMRKFLNEPVNNLLLF</sequence>
<keyword evidence="4 9" id="KW-0378">Hydrolase</keyword>
<proteinExistence type="inferred from homology"/>
<evidence type="ECO:0000313" key="10">
    <source>
        <dbReference type="Proteomes" id="UP000297597"/>
    </source>
</evidence>
<dbReference type="Gene3D" id="3.10.310.30">
    <property type="match status" value="1"/>
</dbReference>
<dbReference type="AlphaFoldDB" id="A0A4Y7RL13"/>
<dbReference type="GO" id="GO:0003676">
    <property type="term" value="F:nucleic acid binding"/>
    <property type="evidence" value="ECO:0007669"/>
    <property type="project" value="InterPro"/>
</dbReference>
<evidence type="ECO:0000256" key="5">
    <source>
        <dbReference type="ARBA" id="ARBA00022839"/>
    </source>
</evidence>
<protein>
    <recommendedName>
        <fullName evidence="2">Single-stranded-DNA-specific exonuclease RecJ</fullName>
    </recommendedName>
</protein>
<evidence type="ECO:0000259" key="7">
    <source>
        <dbReference type="Pfam" id="PF02272"/>
    </source>
</evidence>
<dbReference type="GO" id="GO:0008409">
    <property type="term" value="F:5'-3' exonuclease activity"/>
    <property type="evidence" value="ECO:0007669"/>
    <property type="project" value="InterPro"/>
</dbReference>
<dbReference type="RefSeq" id="WP_134215031.1">
    <property type="nucleotide sequence ID" value="NZ_QFFZ01000048.1"/>
</dbReference>
<keyword evidence="5 9" id="KW-0269">Exonuclease</keyword>
<gene>
    <name evidence="9" type="primary">recJ</name>
    <name evidence="9" type="ORF">Pmgp_03139</name>
</gene>
<dbReference type="Pfam" id="PF17768">
    <property type="entry name" value="RecJ_OB"/>
    <property type="match status" value="1"/>
</dbReference>
<dbReference type="GO" id="GO:0006281">
    <property type="term" value="P:DNA repair"/>
    <property type="evidence" value="ECO:0007669"/>
    <property type="project" value="InterPro"/>
</dbReference>
<evidence type="ECO:0000256" key="3">
    <source>
        <dbReference type="ARBA" id="ARBA00022722"/>
    </source>
</evidence>
<keyword evidence="3" id="KW-0540">Nuclease</keyword>
<dbReference type="Pfam" id="PF02272">
    <property type="entry name" value="DHHA1"/>
    <property type="match status" value="1"/>
</dbReference>
<dbReference type="InterPro" id="IPR003156">
    <property type="entry name" value="DHHA1_dom"/>
</dbReference>
<organism evidence="9 10">
    <name type="scientific">Pelotomaculum propionicicum</name>
    <dbReference type="NCBI Taxonomy" id="258475"/>
    <lineage>
        <taxon>Bacteria</taxon>
        <taxon>Bacillati</taxon>
        <taxon>Bacillota</taxon>
        <taxon>Clostridia</taxon>
        <taxon>Eubacteriales</taxon>
        <taxon>Desulfotomaculaceae</taxon>
        <taxon>Pelotomaculum</taxon>
    </lineage>
</organism>
<dbReference type="Pfam" id="PF01368">
    <property type="entry name" value="DHH"/>
    <property type="match status" value="1"/>
</dbReference>
<feature type="domain" description="DDH" evidence="6">
    <location>
        <begin position="86"/>
        <end position="236"/>
    </location>
</feature>
<dbReference type="Proteomes" id="UP000297597">
    <property type="component" value="Unassembled WGS sequence"/>
</dbReference>
<evidence type="ECO:0000256" key="2">
    <source>
        <dbReference type="ARBA" id="ARBA00019841"/>
    </source>
</evidence>
<comment type="caution">
    <text evidence="9">The sequence shown here is derived from an EMBL/GenBank/DDBJ whole genome shotgun (WGS) entry which is preliminary data.</text>
</comment>
<evidence type="ECO:0000259" key="6">
    <source>
        <dbReference type="Pfam" id="PF01368"/>
    </source>
</evidence>
<name>A0A4Y7RL13_9FIRM</name>
<evidence type="ECO:0000259" key="8">
    <source>
        <dbReference type="Pfam" id="PF17768"/>
    </source>
</evidence>
<evidence type="ECO:0000313" key="9">
    <source>
        <dbReference type="EMBL" id="TEB09429.1"/>
    </source>
</evidence>